<dbReference type="PANTHER" id="PTHR42103:SF2">
    <property type="entry name" value="AB HYDROLASE-1 DOMAIN-CONTAINING PROTEIN"/>
    <property type="match status" value="1"/>
</dbReference>
<dbReference type="Gene3D" id="3.40.50.1820">
    <property type="entry name" value="alpha/beta hydrolase"/>
    <property type="match status" value="1"/>
</dbReference>
<organism evidence="3 4">
    <name type="scientific">Candidatus Aquarickettsia rohweri</name>
    <dbReference type="NCBI Taxonomy" id="2602574"/>
    <lineage>
        <taxon>Bacteria</taxon>
        <taxon>Pseudomonadati</taxon>
        <taxon>Pseudomonadota</taxon>
        <taxon>Alphaproteobacteria</taxon>
        <taxon>Rickettsiales</taxon>
        <taxon>Candidatus Midichloriaceae</taxon>
        <taxon>Candidatus Aquarickettsia</taxon>
    </lineage>
</organism>
<dbReference type="PANTHER" id="PTHR42103">
    <property type="entry name" value="ALPHA/BETA-HYDROLASES SUPERFAMILY PROTEIN"/>
    <property type="match status" value="1"/>
</dbReference>
<feature type="domain" description="AB hydrolase-1" evidence="2">
    <location>
        <begin position="36"/>
        <end position="139"/>
    </location>
</feature>
<evidence type="ECO:0000313" key="4">
    <source>
        <dbReference type="Proteomes" id="UP000279470"/>
    </source>
</evidence>
<dbReference type="GO" id="GO:0016787">
    <property type="term" value="F:hydrolase activity"/>
    <property type="evidence" value="ECO:0007669"/>
    <property type="project" value="UniProtKB-KW"/>
</dbReference>
<dbReference type="InterPro" id="IPR029058">
    <property type="entry name" value="AB_hydrolase_fold"/>
</dbReference>
<comment type="caution">
    <text evidence="3">The sequence shown here is derived from an EMBL/GenBank/DDBJ whole genome shotgun (WGS) entry which is preliminary data.</text>
</comment>
<reference evidence="4" key="1">
    <citation type="submission" date="2018-11" db="EMBL/GenBank/DDBJ databases">
        <title>Phylogenetic, genomic, and biogeographic characterization of a novel and ubiquitous marine invertebrate-associated Rickettsiales parasite, Candidatus Marinoinvertebrata rohwerii, gen. nov., sp. nov.</title>
        <authorList>
            <person name="Klinges J.G."/>
            <person name="Rosales S.M."/>
            <person name="Mcminds R."/>
            <person name="Shaver E.C."/>
            <person name="Shantz A."/>
            <person name="Peters E.C."/>
            <person name="Burkepile D.E."/>
            <person name="Silliman B.R."/>
            <person name="Vega Thurber R.L."/>
        </authorList>
    </citation>
    <scope>NUCLEOTIDE SEQUENCE [LARGE SCALE GENOMIC DNA]</scope>
    <source>
        <strain evidence="4">a_cerv_44</strain>
    </source>
</reference>
<dbReference type="Proteomes" id="UP000279470">
    <property type="component" value="Unassembled WGS sequence"/>
</dbReference>
<protein>
    <submittedName>
        <fullName evidence="3">Alpha/beta fold hydrolase</fullName>
    </submittedName>
</protein>
<sequence length="231" mass="26345">MKEVIFNGEAGRLEGKYSQSEEKFAPAALILHPHPLHGGTMNNKVVYHTFHTFVKNNFSVLRFNFRGVGKSLGSFDQGNGELIDTATAMDWLQSKNPEASSYWVIGFSFGAWIAMQLLMRRPEIDSFITIAPPTTSYDFNFLSPCPAPGLIIQGTEDDISKEEDTYTLYEKLSKQRNNEIEYVAIDGANHFFTNHMDKLTNTIDTYIKPRSTRPTQPKKIRRDRKRKVSEI</sequence>
<accession>A0A429XSV9</accession>
<keyword evidence="4" id="KW-1185">Reference proteome</keyword>
<feature type="region of interest" description="Disordered" evidence="1">
    <location>
        <begin position="208"/>
        <end position="231"/>
    </location>
</feature>
<dbReference type="EMBL" id="RXFM01000014">
    <property type="protein sequence ID" value="RST70272.1"/>
    <property type="molecule type" value="Genomic_DNA"/>
</dbReference>
<keyword evidence="3" id="KW-0378">Hydrolase</keyword>
<feature type="compositionally biased region" description="Basic residues" evidence="1">
    <location>
        <begin position="216"/>
        <end position="231"/>
    </location>
</feature>
<dbReference type="SUPFAM" id="SSF53474">
    <property type="entry name" value="alpha/beta-Hydrolases"/>
    <property type="match status" value="1"/>
</dbReference>
<name>A0A429XSV9_9RICK</name>
<gene>
    <name evidence="3" type="ORF">EIC27_01625</name>
</gene>
<dbReference type="AlphaFoldDB" id="A0A429XSV9"/>
<dbReference type="OrthoDB" id="9800435at2"/>
<evidence type="ECO:0000259" key="2">
    <source>
        <dbReference type="Pfam" id="PF00561"/>
    </source>
</evidence>
<proteinExistence type="predicted"/>
<dbReference type="Pfam" id="PF00561">
    <property type="entry name" value="Abhydrolase_1"/>
    <property type="match status" value="1"/>
</dbReference>
<evidence type="ECO:0000313" key="3">
    <source>
        <dbReference type="EMBL" id="RST70272.1"/>
    </source>
</evidence>
<evidence type="ECO:0000256" key="1">
    <source>
        <dbReference type="SAM" id="MobiDB-lite"/>
    </source>
</evidence>
<dbReference type="InterPro" id="IPR000073">
    <property type="entry name" value="AB_hydrolase_1"/>
</dbReference>